<dbReference type="Pfam" id="PF09912">
    <property type="entry name" value="DUF2141"/>
    <property type="match status" value="1"/>
</dbReference>
<dbReference type="STRING" id="648757.Rvan_1582"/>
<dbReference type="AlphaFoldDB" id="E3I7Y0"/>
<organism evidence="1 2">
    <name type="scientific">Rhodomicrobium vannielii (strain ATCC 17100 / DSM 162 / LMG 4299 / NCIMB 10020 / ATH 3.1.1)</name>
    <dbReference type="NCBI Taxonomy" id="648757"/>
    <lineage>
        <taxon>Bacteria</taxon>
        <taxon>Pseudomonadati</taxon>
        <taxon>Pseudomonadota</taxon>
        <taxon>Alphaproteobacteria</taxon>
        <taxon>Hyphomicrobiales</taxon>
        <taxon>Hyphomicrobiaceae</taxon>
        <taxon>Rhodomicrobium</taxon>
    </lineage>
</organism>
<reference evidence="2" key="1">
    <citation type="journal article" date="2011" name="J. Bacteriol.">
        <title>Genome sequences of eight morphologically diverse alphaproteobacteria.</title>
        <authorList>
            <consortium name="US DOE Joint Genome Institute"/>
            <person name="Brown P.J."/>
            <person name="Kysela D.T."/>
            <person name="Buechlein A."/>
            <person name="Hemmerich C."/>
            <person name="Brun Y.V."/>
        </authorList>
    </citation>
    <scope>NUCLEOTIDE SEQUENCE [LARGE SCALE GENOMIC DNA]</scope>
    <source>
        <strain evidence="2">ATCC 17100 / ATH 3.1.1 / DSM 162 / LMG 4299</strain>
    </source>
</reference>
<dbReference type="KEGG" id="rva:Rvan_1582"/>
<proteinExistence type="predicted"/>
<gene>
    <name evidence="1" type="ordered locus">Rvan_1582</name>
</gene>
<dbReference type="InterPro" id="IPR018673">
    <property type="entry name" value="DUF2141"/>
</dbReference>
<dbReference type="EMBL" id="CP002292">
    <property type="protein sequence ID" value="ADP70834.1"/>
    <property type="molecule type" value="Genomic_DNA"/>
</dbReference>
<dbReference type="OrthoDB" id="7189112at2"/>
<dbReference type="HOGENOM" id="CLU_1271478_0_0_5"/>
<evidence type="ECO:0008006" key="3">
    <source>
        <dbReference type="Google" id="ProtNLM"/>
    </source>
</evidence>
<evidence type="ECO:0000313" key="1">
    <source>
        <dbReference type="EMBL" id="ADP70834.1"/>
    </source>
</evidence>
<evidence type="ECO:0000313" key="2">
    <source>
        <dbReference type="Proteomes" id="UP000001399"/>
    </source>
</evidence>
<dbReference type="eggNOG" id="COG4704">
    <property type="taxonomic scope" value="Bacteria"/>
</dbReference>
<name>E3I7Y0_RHOVT</name>
<dbReference type="Proteomes" id="UP000001399">
    <property type="component" value="Chromosome"/>
</dbReference>
<keyword evidence="2" id="KW-1185">Reference proteome</keyword>
<dbReference type="RefSeq" id="WP_013419230.1">
    <property type="nucleotide sequence ID" value="NC_014664.1"/>
</dbReference>
<sequence length="217" mass="23825">MARPDRILRSLPLPFAVPQRDRGKWRARGSTAIPEALHAGVAARRIGVHLGIALAALAGAAPALADDFADLRVDISGLRSYKGRVVLALWADATDSSKYPDHTKIQFRDERPGDPPCDFANFPVCIRSIGSLQNLTVSYTFPHVPEGDYAVFVFHDENSNGIFDTGLFKRPIEGRGFSQTLPEDVNPVAARIGFYKARFALAAPRTLVIGLRYPPRF</sequence>
<accession>E3I7Y0</accession>
<protein>
    <recommendedName>
        <fullName evidence="3">DUF2141 domain-containing protein</fullName>
    </recommendedName>
</protein>